<evidence type="ECO:0000313" key="1">
    <source>
        <dbReference type="EMBL" id="CAF1279717.1"/>
    </source>
</evidence>
<evidence type="ECO:0000313" key="4">
    <source>
        <dbReference type="Proteomes" id="UP000663852"/>
    </source>
</evidence>
<dbReference type="Proteomes" id="UP000663828">
    <property type="component" value="Unassembled WGS sequence"/>
</dbReference>
<dbReference type="EMBL" id="CAJNOJ010000281">
    <property type="protein sequence ID" value="CAF1366451.1"/>
    <property type="molecule type" value="Genomic_DNA"/>
</dbReference>
<name>A0A815ICC1_ADIRI</name>
<gene>
    <name evidence="2" type="ORF">EDS130_LOCUS34124</name>
    <name evidence="1" type="ORF">XAT740_LOCUS27748</name>
</gene>
<protein>
    <recommendedName>
        <fullName evidence="5">MalT-like TPR region domain-containing protein</fullName>
    </recommendedName>
</protein>
<dbReference type="AlphaFoldDB" id="A0A815ICC1"/>
<dbReference type="EMBL" id="CAJNOR010002335">
    <property type="protein sequence ID" value="CAF1279717.1"/>
    <property type="molecule type" value="Genomic_DNA"/>
</dbReference>
<comment type="caution">
    <text evidence="2">The sequence shown here is derived from an EMBL/GenBank/DDBJ whole genome shotgun (WGS) entry which is preliminary data.</text>
</comment>
<dbReference type="SUPFAM" id="SSF81901">
    <property type="entry name" value="HCP-like"/>
    <property type="match status" value="1"/>
</dbReference>
<evidence type="ECO:0008006" key="5">
    <source>
        <dbReference type="Google" id="ProtNLM"/>
    </source>
</evidence>
<sequence>MAHLDQAEHLYREQLRHSNSNDQFFTLVHLGQITHAKYENKRALNWYEQAMKHVENQIETSTIGTFYNFIGEVHLEKEDSQFASSIFQQALELGNDHLDKQLELMKI</sequence>
<organism evidence="2 4">
    <name type="scientific">Adineta ricciae</name>
    <name type="common">Rotifer</name>
    <dbReference type="NCBI Taxonomy" id="249248"/>
    <lineage>
        <taxon>Eukaryota</taxon>
        <taxon>Metazoa</taxon>
        <taxon>Spiralia</taxon>
        <taxon>Gnathifera</taxon>
        <taxon>Rotifera</taxon>
        <taxon>Eurotatoria</taxon>
        <taxon>Bdelloidea</taxon>
        <taxon>Adinetida</taxon>
        <taxon>Adinetidae</taxon>
        <taxon>Adineta</taxon>
    </lineage>
</organism>
<proteinExistence type="predicted"/>
<keyword evidence="3" id="KW-1185">Reference proteome</keyword>
<evidence type="ECO:0000313" key="3">
    <source>
        <dbReference type="Proteomes" id="UP000663828"/>
    </source>
</evidence>
<evidence type="ECO:0000313" key="2">
    <source>
        <dbReference type="EMBL" id="CAF1366451.1"/>
    </source>
</evidence>
<dbReference type="Proteomes" id="UP000663852">
    <property type="component" value="Unassembled WGS sequence"/>
</dbReference>
<reference evidence="2" key="1">
    <citation type="submission" date="2021-02" db="EMBL/GenBank/DDBJ databases">
        <authorList>
            <person name="Nowell W R."/>
        </authorList>
    </citation>
    <scope>NUCLEOTIDE SEQUENCE</scope>
</reference>
<dbReference type="InterPro" id="IPR011990">
    <property type="entry name" value="TPR-like_helical_dom_sf"/>
</dbReference>
<accession>A0A815ICC1</accession>
<dbReference type="Gene3D" id="1.25.40.10">
    <property type="entry name" value="Tetratricopeptide repeat domain"/>
    <property type="match status" value="1"/>
</dbReference>